<dbReference type="OrthoDB" id="3946700at2759"/>
<evidence type="ECO:0000313" key="2">
    <source>
        <dbReference type="EMBL" id="KAF3761164.1"/>
    </source>
</evidence>
<gene>
    <name evidence="2" type="ORF">M406DRAFT_353739</name>
</gene>
<dbReference type="Proteomes" id="UP000803844">
    <property type="component" value="Unassembled WGS sequence"/>
</dbReference>
<evidence type="ECO:0000313" key="3">
    <source>
        <dbReference type="Proteomes" id="UP000803844"/>
    </source>
</evidence>
<evidence type="ECO:0000256" key="1">
    <source>
        <dbReference type="SAM" id="MobiDB-lite"/>
    </source>
</evidence>
<feature type="compositionally biased region" description="Basic and acidic residues" evidence="1">
    <location>
        <begin position="10"/>
        <end position="24"/>
    </location>
</feature>
<protein>
    <submittedName>
        <fullName evidence="2">Uncharacterized protein</fullName>
    </submittedName>
</protein>
<feature type="compositionally biased region" description="Polar residues" evidence="1">
    <location>
        <begin position="229"/>
        <end position="243"/>
    </location>
</feature>
<accession>A0A9P5CJB3</accession>
<dbReference type="GeneID" id="63839913"/>
<feature type="compositionally biased region" description="Low complexity" evidence="1">
    <location>
        <begin position="244"/>
        <end position="261"/>
    </location>
</feature>
<name>A0A9P5CJB3_CRYP1</name>
<dbReference type="EMBL" id="MU032352">
    <property type="protein sequence ID" value="KAF3761164.1"/>
    <property type="molecule type" value="Genomic_DNA"/>
</dbReference>
<feature type="region of interest" description="Disordered" evidence="1">
    <location>
        <begin position="287"/>
        <end position="310"/>
    </location>
</feature>
<organism evidence="2 3">
    <name type="scientific">Cryphonectria parasitica (strain ATCC 38755 / EP155)</name>
    <dbReference type="NCBI Taxonomy" id="660469"/>
    <lineage>
        <taxon>Eukaryota</taxon>
        <taxon>Fungi</taxon>
        <taxon>Dikarya</taxon>
        <taxon>Ascomycota</taxon>
        <taxon>Pezizomycotina</taxon>
        <taxon>Sordariomycetes</taxon>
        <taxon>Sordariomycetidae</taxon>
        <taxon>Diaporthales</taxon>
        <taxon>Cryphonectriaceae</taxon>
        <taxon>Cryphonectria-Endothia species complex</taxon>
        <taxon>Cryphonectria</taxon>
    </lineage>
</organism>
<feature type="compositionally biased region" description="Acidic residues" evidence="1">
    <location>
        <begin position="298"/>
        <end position="308"/>
    </location>
</feature>
<feature type="region of interest" description="Disordered" evidence="1">
    <location>
        <begin position="190"/>
        <end position="268"/>
    </location>
</feature>
<dbReference type="RefSeq" id="XP_040772143.1">
    <property type="nucleotide sequence ID" value="XM_040922784.1"/>
</dbReference>
<dbReference type="AlphaFoldDB" id="A0A9P5CJB3"/>
<proteinExistence type="predicted"/>
<keyword evidence="3" id="KW-1185">Reference proteome</keyword>
<comment type="caution">
    <text evidence="2">The sequence shown here is derived from an EMBL/GenBank/DDBJ whole genome shotgun (WGS) entry which is preliminary data.</text>
</comment>
<sequence>MGLPLYRAPVESDIKSKVPKDPPTRARSTIRRSRRLFTGVEHSHTPAARFHAYHQYRNRNHHHQRPARSATPAADPPFPSWLYDLMPDDQNAAQRAALRRAAVLADASTYFHPERDSTIPSLPSATQDVHHVMHDAVRRGVSQETARLYGEHMAMLHAATSGRSSQASDEVTPGERGIALLQPDPYNTYWPTPSTALVQQQQQQQPAVDGLGDRDRSLSPEDDGVWDTLLSSITPDPQTPSVGTSFASTSAPMSSSAATTAQESSGLSEPYLEHAPLTLTTVTVFDPDHACESGGDNTDTEGDEEDESRENTLRRYERSYADVVAHTQLQHDEDDLEIPGDVESMQRIVRTLARREDIPDEWWAEAGLSRSLSREAA</sequence>
<reference evidence="2" key="1">
    <citation type="journal article" date="2020" name="Phytopathology">
        <title>Genome sequence of the chestnut blight fungus Cryphonectria parasitica EP155: A fundamental resource for an archetypical invasive plant pathogen.</title>
        <authorList>
            <person name="Crouch J.A."/>
            <person name="Dawe A."/>
            <person name="Aerts A."/>
            <person name="Barry K."/>
            <person name="Churchill A.C.L."/>
            <person name="Grimwood J."/>
            <person name="Hillman B."/>
            <person name="Milgroom M.G."/>
            <person name="Pangilinan J."/>
            <person name="Smith M."/>
            <person name="Salamov A."/>
            <person name="Schmutz J."/>
            <person name="Yadav J."/>
            <person name="Grigoriev I.V."/>
            <person name="Nuss D."/>
        </authorList>
    </citation>
    <scope>NUCLEOTIDE SEQUENCE</scope>
    <source>
        <strain evidence="2">EP155</strain>
    </source>
</reference>
<feature type="region of interest" description="Disordered" evidence="1">
    <location>
        <begin position="1"/>
        <end position="29"/>
    </location>
</feature>